<evidence type="ECO:0000313" key="5">
    <source>
        <dbReference type="EMBL" id="SFP34717.1"/>
    </source>
</evidence>
<accession>A0A1I5PLE2</accession>
<dbReference type="GO" id="GO:1990281">
    <property type="term" value="C:efflux pump complex"/>
    <property type="evidence" value="ECO:0007669"/>
    <property type="project" value="TreeGrafter"/>
</dbReference>
<comment type="similarity">
    <text evidence="1">Belongs to the membrane fusion protein (MFP) (TC 8.A.1) family.</text>
</comment>
<dbReference type="GO" id="GO:0015562">
    <property type="term" value="F:efflux transmembrane transporter activity"/>
    <property type="evidence" value="ECO:0007669"/>
    <property type="project" value="TreeGrafter"/>
</dbReference>
<evidence type="ECO:0000256" key="2">
    <source>
        <dbReference type="SAM" id="Coils"/>
    </source>
</evidence>
<proteinExistence type="inferred from homology"/>
<dbReference type="Proteomes" id="UP000199356">
    <property type="component" value="Unassembled WGS sequence"/>
</dbReference>
<dbReference type="InterPro" id="IPR058792">
    <property type="entry name" value="Beta-barrel_RND_2"/>
</dbReference>
<evidence type="ECO:0000259" key="4">
    <source>
        <dbReference type="Pfam" id="PF25954"/>
    </source>
</evidence>
<dbReference type="EMBL" id="FOXA01000005">
    <property type="protein sequence ID" value="SFP34717.1"/>
    <property type="molecule type" value="Genomic_DNA"/>
</dbReference>
<dbReference type="Pfam" id="PF25954">
    <property type="entry name" value="Beta-barrel_RND_2"/>
    <property type="match status" value="1"/>
</dbReference>
<evidence type="ECO:0000256" key="1">
    <source>
        <dbReference type="ARBA" id="ARBA00009477"/>
    </source>
</evidence>
<organism evidence="5 6">
    <name type="scientific">Tranquillimonas alkanivorans</name>
    <dbReference type="NCBI Taxonomy" id="441119"/>
    <lineage>
        <taxon>Bacteria</taxon>
        <taxon>Pseudomonadati</taxon>
        <taxon>Pseudomonadota</taxon>
        <taxon>Alphaproteobacteria</taxon>
        <taxon>Rhodobacterales</taxon>
        <taxon>Roseobacteraceae</taxon>
        <taxon>Tranquillimonas</taxon>
    </lineage>
</organism>
<sequence length="390" mass="40692">MPDIPDDRGARQPLTFDSDRGASRSKWIAAALVVALVAWMASGFVLPSEETESATPVSEAPRAVAVAVRESAAEPVTQYFTAEGQALPQRRTVVLAEAAGEVVELAVRKGAMAEDADLIARLDPARQEADLEGAREELRRAERDLQNAETLLDRGTGTVDRVAQARSTVAAVRAQVAAAEDALDATFVRAPFAGRVEALPIEEGEFVTAGATVAEVVDAVPLTVAIQVPQQSLAALEVGQPAQVSFITGQQATGEVVFVGASAAAETRTFLAEIEVPNEDSDIPAGVSAEVRIPTGEAVAHFLSPAILSLGPDGELGVKTVGEDDRVVFHEVEIVRAQTDGVWVAGLPQEAEIITVGQGFVSAGELVAPQPEVDITQAGAVEAETAEALE</sequence>
<name>A0A1I5PLE2_9RHOB</name>
<feature type="domain" description="Multidrug resistance protein MdtA-like barrel-sandwich hybrid" evidence="3">
    <location>
        <begin position="95"/>
        <end position="218"/>
    </location>
</feature>
<evidence type="ECO:0000259" key="3">
    <source>
        <dbReference type="Pfam" id="PF25917"/>
    </source>
</evidence>
<dbReference type="PANTHER" id="PTHR30469:SF29">
    <property type="entry name" value="BLR2860 PROTEIN"/>
    <property type="match status" value="1"/>
</dbReference>
<dbReference type="STRING" id="441119.SAMN04488047_105153"/>
<reference evidence="5 6" key="1">
    <citation type="submission" date="2016-10" db="EMBL/GenBank/DDBJ databases">
        <authorList>
            <person name="de Groot N.N."/>
        </authorList>
    </citation>
    <scope>NUCLEOTIDE SEQUENCE [LARGE SCALE GENOMIC DNA]</scope>
    <source>
        <strain evidence="5 6">DSM 19547</strain>
    </source>
</reference>
<keyword evidence="2" id="KW-0175">Coiled coil</keyword>
<dbReference type="InterPro" id="IPR006143">
    <property type="entry name" value="RND_pump_MFP"/>
</dbReference>
<gene>
    <name evidence="5" type="ORF">SAMN04488047_105153</name>
</gene>
<dbReference type="NCBIfam" id="TIGR01730">
    <property type="entry name" value="RND_mfp"/>
    <property type="match status" value="1"/>
</dbReference>
<dbReference type="Pfam" id="PF25917">
    <property type="entry name" value="BSH_RND"/>
    <property type="match status" value="1"/>
</dbReference>
<dbReference type="Gene3D" id="2.40.50.100">
    <property type="match status" value="1"/>
</dbReference>
<protein>
    <submittedName>
        <fullName evidence="5">Membrane fusion protein, multidrug efflux system</fullName>
    </submittedName>
</protein>
<dbReference type="RefSeq" id="WP_245759209.1">
    <property type="nucleotide sequence ID" value="NZ_FOXA01000005.1"/>
</dbReference>
<keyword evidence="6" id="KW-1185">Reference proteome</keyword>
<dbReference type="PANTHER" id="PTHR30469">
    <property type="entry name" value="MULTIDRUG RESISTANCE PROTEIN MDTA"/>
    <property type="match status" value="1"/>
</dbReference>
<evidence type="ECO:0000313" key="6">
    <source>
        <dbReference type="Proteomes" id="UP000199356"/>
    </source>
</evidence>
<dbReference type="Gene3D" id="2.40.30.170">
    <property type="match status" value="1"/>
</dbReference>
<dbReference type="SUPFAM" id="SSF111369">
    <property type="entry name" value="HlyD-like secretion proteins"/>
    <property type="match status" value="1"/>
</dbReference>
<dbReference type="InterPro" id="IPR058625">
    <property type="entry name" value="MdtA-like_BSH"/>
</dbReference>
<feature type="domain" description="CusB-like beta-barrel" evidence="4">
    <location>
        <begin position="224"/>
        <end position="293"/>
    </location>
</feature>
<dbReference type="AlphaFoldDB" id="A0A1I5PLE2"/>
<feature type="coiled-coil region" evidence="2">
    <location>
        <begin position="128"/>
        <end position="182"/>
    </location>
</feature>